<name>D2RR25_HALTV</name>
<feature type="transmembrane region" description="Helical" evidence="1">
    <location>
        <begin position="242"/>
        <end position="267"/>
    </location>
</feature>
<proteinExistence type="predicted"/>
<feature type="transmembrane region" description="Helical" evidence="1">
    <location>
        <begin position="141"/>
        <end position="163"/>
    </location>
</feature>
<dbReference type="EMBL" id="CP001860">
    <property type="protein sequence ID" value="ADB62421.1"/>
    <property type="molecule type" value="Genomic_DNA"/>
</dbReference>
<dbReference type="InterPro" id="IPR005240">
    <property type="entry name" value="DUF389"/>
</dbReference>
<sequence length="430" mass="46057">MRLVQLTVPTGKRETILEELDERGIDYVLTDEESNRGYTAVVYFPLPDPAVEPVLDELQDVGVDEDAYTVVVDAETVVSRRFEALREEYENGDVETDRISRQELQSEADSLTPTFAVYAIMTIISAVVATAGLFLDSPAVVVGSMVIAPLIGPALGLSVGSVIDDEELFRESLRYQIIGILLAIGAAAVFALLVRVTNIVPPGLNISTVGEISERLAPDLLSLVIALGAGVAGIISIATGTAVALVGVMIAAALIPPAAAAGIAIAWGEPSAAIGATVLVLVNVLSVNLAGLLTLWWAGYRPENLFSLGETEQRVRRRVLGLAVIVLVFAVFLGAITYSSYTVSTFEENANEEAELLLSEGEFAEYQLLELNVIMDESYPFIGPQRVVVTVGGPPGEASPELADRLHERINQHTDEEVDVQVRYVGLVER</sequence>
<dbReference type="OrthoDB" id="3266at2157"/>
<evidence type="ECO:0000313" key="3">
    <source>
        <dbReference type="Proteomes" id="UP000001903"/>
    </source>
</evidence>
<protein>
    <recommendedName>
        <fullName evidence="4">TIGR00341 family protein</fullName>
    </recommendedName>
</protein>
<dbReference type="AlphaFoldDB" id="D2RR25"/>
<keyword evidence="1" id="KW-1133">Transmembrane helix</keyword>
<evidence type="ECO:0008006" key="4">
    <source>
        <dbReference type="Google" id="ProtNLM"/>
    </source>
</evidence>
<feature type="transmembrane region" description="Helical" evidence="1">
    <location>
        <begin position="319"/>
        <end position="341"/>
    </location>
</feature>
<dbReference type="NCBIfam" id="TIGR00341">
    <property type="entry name" value="TIGR00341 family protein"/>
    <property type="match status" value="1"/>
</dbReference>
<keyword evidence="3" id="KW-1185">Reference proteome</keyword>
<dbReference type="eggNOG" id="arCOG02264">
    <property type="taxonomic scope" value="Archaea"/>
</dbReference>
<dbReference type="STRING" id="543526.Htur_3559"/>
<feature type="transmembrane region" description="Helical" evidence="1">
    <location>
        <begin position="115"/>
        <end position="135"/>
    </location>
</feature>
<gene>
    <name evidence="2" type="ordered locus">Htur_3559</name>
</gene>
<dbReference type="PANTHER" id="PTHR20992">
    <property type="entry name" value="AT15442P-RELATED"/>
    <property type="match status" value="1"/>
</dbReference>
<dbReference type="GeneID" id="8744179"/>
<dbReference type="KEGG" id="htu:Htur_3559"/>
<evidence type="ECO:0000256" key="1">
    <source>
        <dbReference type="SAM" id="Phobius"/>
    </source>
</evidence>
<feature type="transmembrane region" description="Helical" evidence="1">
    <location>
        <begin position="175"/>
        <end position="196"/>
    </location>
</feature>
<accession>D2RR25</accession>
<feature type="transmembrane region" description="Helical" evidence="1">
    <location>
        <begin position="273"/>
        <end position="298"/>
    </location>
</feature>
<evidence type="ECO:0000313" key="2">
    <source>
        <dbReference type="EMBL" id="ADB62421.1"/>
    </source>
</evidence>
<keyword evidence="1" id="KW-0472">Membrane</keyword>
<dbReference type="Pfam" id="PF04087">
    <property type="entry name" value="DUF389"/>
    <property type="match status" value="1"/>
</dbReference>
<organism evidence="2 3">
    <name type="scientific">Haloterrigena turkmenica (strain ATCC 51198 / DSM 5511 / JCM 9101 / NCIMB 13204 / VKM B-1734 / 4k)</name>
    <name type="common">Halococcus turkmenicus</name>
    <dbReference type="NCBI Taxonomy" id="543526"/>
    <lineage>
        <taxon>Archaea</taxon>
        <taxon>Methanobacteriati</taxon>
        <taxon>Methanobacteriota</taxon>
        <taxon>Stenosarchaea group</taxon>
        <taxon>Halobacteria</taxon>
        <taxon>Halobacteriales</taxon>
        <taxon>Natrialbaceae</taxon>
        <taxon>Haloterrigena</taxon>
    </lineage>
</organism>
<keyword evidence="1" id="KW-0812">Transmembrane</keyword>
<feature type="transmembrane region" description="Helical" evidence="1">
    <location>
        <begin position="216"/>
        <end position="235"/>
    </location>
</feature>
<dbReference type="RefSeq" id="WP_012944673.1">
    <property type="nucleotide sequence ID" value="NC_013743.1"/>
</dbReference>
<dbReference type="HOGENOM" id="CLU_050976_1_1_2"/>
<dbReference type="PANTHER" id="PTHR20992:SF9">
    <property type="entry name" value="AT15442P-RELATED"/>
    <property type="match status" value="1"/>
</dbReference>
<reference evidence="2 3" key="1">
    <citation type="journal article" date="2010" name="Stand. Genomic Sci.">
        <title>Complete genome sequence of Haloterrigena turkmenica type strain (4k).</title>
        <authorList>
            <person name="Saunders E."/>
            <person name="Tindall B.J."/>
            <person name="Fahnrich R."/>
            <person name="Lapidus A."/>
            <person name="Copeland A."/>
            <person name="Del Rio T.G."/>
            <person name="Lucas S."/>
            <person name="Chen F."/>
            <person name="Tice H."/>
            <person name="Cheng J.F."/>
            <person name="Han C."/>
            <person name="Detter J.C."/>
            <person name="Bruce D."/>
            <person name="Goodwin L."/>
            <person name="Chain P."/>
            <person name="Pitluck S."/>
            <person name="Pati A."/>
            <person name="Ivanova N."/>
            <person name="Mavromatis K."/>
            <person name="Chen A."/>
            <person name="Palaniappan K."/>
            <person name="Land M."/>
            <person name="Hauser L."/>
            <person name="Chang Y.J."/>
            <person name="Jeffries C.D."/>
            <person name="Brettin T."/>
            <person name="Rohde M."/>
            <person name="Goker M."/>
            <person name="Bristow J."/>
            <person name="Eisen J.A."/>
            <person name="Markowitz V."/>
            <person name="Hugenholtz P."/>
            <person name="Klenk H.P."/>
            <person name="Kyrpides N.C."/>
        </authorList>
    </citation>
    <scope>NUCLEOTIDE SEQUENCE [LARGE SCALE GENOMIC DNA]</scope>
    <source>
        <strain evidence="3">ATCC 51198 / DSM 5511 / JCM 9101 / NCIMB 13204 / VKM B-1734 / 4k</strain>
    </source>
</reference>
<dbReference type="Proteomes" id="UP000001903">
    <property type="component" value="Chromosome"/>
</dbReference>